<evidence type="ECO:0000313" key="3">
    <source>
        <dbReference type="Proteomes" id="UP000721844"/>
    </source>
</evidence>
<dbReference type="InterPro" id="IPR050177">
    <property type="entry name" value="Lipid_A_modif_metabolic_enz"/>
</dbReference>
<sequence>MTVLVTGATGFVMSVLAREWLEAEPDLRLIALDAAPLDEAARRYFAPVADRMDVIVADVTRPETWAPRLEGAGITHVVHGATVTPLARGTAGDIGREPEANDPGRIIAINVMGTVALLDWARMQPGIRRVVYVSSGAVYRHHGPDRPGEALPEDGYVMPRRLYGISKWTSEMIAERYGELFGLSTISVRFSSVYGTMDRATASRNFRHVPNRIAHKALDLTGPLLVNTLDAVGDYIHAEDVAAAIRALCRAPSLTHGVYNIAAGETTTIGHLVDWAAEKCPGFSAKIVPAAEAEMIEDASLTGGMWGAYDIARITAETDWRPRPPRDAFHAYMDWIAAQRAG</sequence>
<organism evidence="2 3">
    <name type="scientific">Acidisoma cellulosilyticum</name>
    <dbReference type="NCBI Taxonomy" id="2802395"/>
    <lineage>
        <taxon>Bacteria</taxon>
        <taxon>Pseudomonadati</taxon>
        <taxon>Pseudomonadota</taxon>
        <taxon>Alphaproteobacteria</taxon>
        <taxon>Acetobacterales</taxon>
        <taxon>Acidocellaceae</taxon>
        <taxon>Acidisoma</taxon>
    </lineage>
</organism>
<dbReference type="RefSeq" id="WP_227309769.1">
    <property type="nucleotide sequence ID" value="NZ_JAESVA010000011.1"/>
</dbReference>
<proteinExistence type="predicted"/>
<comment type="caution">
    <text evidence="2">The sequence shown here is derived from an EMBL/GenBank/DDBJ whole genome shotgun (WGS) entry which is preliminary data.</text>
</comment>
<keyword evidence="3" id="KW-1185">Reference proteome</keyword>
<name>A0A964E643_9PROT</name>
<evidence type="ECO:0000259" key="1">
    <source>
        <dbReference type="Pfam" id="PF01370"/>
    </source>
</evidence>
<dbReference type="Pfam" id="PF01370">
    <property type="entry name" value="Epimerase"/>
    <property type="match status" value="1"/>
</dbReference>
<dbReference type="PANTHER" id="PTHR43245">
    <property type="entry name" value="BIFUNCTIONAL POLYMYXIN RESISTANCE PROTEIN ARNA"/>
    <property type="match status" value="1"/>
</dbReference>
<evidence type="ECO:0000313" key="2">
    <source>
        <dbReference type="EMBL" id="MCB8883112.1"/>
    </source>
</evidence>
<dbReference type="AlphaFoldDB" id="A0A964E643"/>
<reference evidence="2 3" key="1">
    <citation type="journal article" date="2021" name="Microorganisms">
        <title>Acidisoma silvae sp. nov. and Acidisomacellulosilytica sp. nov., Two Acidophilic Bacteria Isolated from Decaying Wood, Hydrolyzing Cellulose and Producing Poly-3-hydroxybutyrate.</title>
        <authorList>
            <person name="Mieszkin S."/>
            <person name="Pouder E."/>
            <person name="Uroz S."/>
            <person name="Simon-Colin C."/>
            <person name="Alain K."/>
        </authorList>
    </citation>
    <scope>NUCLEOTIDE SEQUENCE [LARGE SCALE GENOMIC DNA]</scope>
    <source>
        <strain evidence="2 3">HW T5.17</strain>
    </source>
</reference>
<dbReference type="Gene3D" id="3.40.50.720">
    <property type="entry name" value="NAD(P)-binding Rossmann-like Domain"/>
    <property type="match status" value="1"/>
</dbReference>
<dbReference type="Proteomes" id="UP000721844">
    <property type="component" value="Unassembled WGS sequence"/>
</dbReference>
<feature type="domain" description="NAD-dependent epimerase/dehydratase" evidence="1">
    <location>
        <begin position="3"/>
        <end position="262"/>
    </location>
</feature>
<dbReference type="EMBL" id="JAESVA010000011">
    <property type="protein sequence ID" value="MCB8883112.1"/>
    <property type="molecule type" value="Genomic_DNA"/>
</dbReference>
<accession>A0A964E643</accession>
<dbReference type="InterPro" id="IPR036291">
    <property type="entry name" value="NAD(P)-bd_dom_sf"/>
</dbReference>
<gene>
    <name evidence="2" type="ORF">ACELLULO517_22880</name>
</gene>
<dbReference type="CDD" id="cd08946">
    <property type="entry name" value="SDR_e"/>
    <property type="match status" value="1"/>
</dbReference>
<protein>
    <submittedName>
        <fullName evidence="2">NAD(P)-dependent oxidoreductase</fullName>
    </submittedName>
</protein>
<dbReference type="SUPFAM" id="SSF51735">
    <property type="entry name" value="NAD(P)-binding Rossmann-fold domains"/>
    <property type="match status" value="1"/>
</dbReference>
<dbReference type="InterPro" id="IPR001509">
    <property type="entry name" value="Epimerase_deHydtase"/>
</dbReference>
<dbReference type="PANTHER" id="PTHR43245:SF55">
    <property type="entry name" value="NAD(P)-BINDING DOMAIN-CONTAINING PROTEIN"/>
    <property type="match status" value="1"/>
</dbReference>